<keyword evidence="3" id="KW-1185">Reference proteome</keyword>
<gene>
    <name evidence="2" type="ORF">QTG54_015935</name>
</gene>
<accession>A0AAD9D490</accession>
<organism evidence="2 3">
    <name type="scientific">Skeletonema marinoi</name>
    <dbReference type="NCBI Taxonomy" id="267567"/>
    <lineage>
        <taxon>Eukaryota</taxon>
        <taxon>Sar</taxon>
        <taxon>Stramenopiles</taxon>
        <taxon>Ochrophyta</taxon>
        <taxon>Bacillariophyta</taxon>
        <taxon>Coscinodiscophyceae</taxon>
        <taxon>Thalassiosirophycidae</taxon>
        <taxon>Thalassiosirales</taxon>
        <taxon>Skeletonemataceae</taxon>
        <taxon>Skeletonema</taxon>
        <taxon>Skeletonema marinoi-dohrnii complex</taxon>
    </lineage>
</organism>
<dbReference type="EMBL" id="JATAAI010000050">
    <property type="protein sequence ID" value="KAK1733376.1"/>
    <property type="molecule type" value="Genomic_DNA"/>
</dbReference>
<evidence type="ECO:0000313" key="3">
    <source>
        <dbReference type="Proteomes" id="UP001224775"/>
    </source>
</evidence>
<sequence length="103" mass="10883">MATATAEAVDMNSSSLPPMPSLDDPNNDTAIADMIHNHSNGNNNNDDGDDIMAAPKTNKSLHKNVTNDDNLPTNNNEQTSASPQCTHQVVKGGVCMEHDAPGQ</sequence>
<evidence type="ECO:0000313" key="2">
    <source>
        <dbReference type="EMBL" id="KAK1733376.1"/>
    </source>
</evidence>
<feature type="compositionally biased region" description="Low complexity" evidence="1">
    <location>
        <begin position="10"/>
        <end position="28"/>
    </location>
</feature>
<feature type="region of interest" description="Disordered" evidence="1">
    <location>
        <begin position="1"/>
        <end position="85"/>
    </location>
</feature>
<name>A0AAD9D490_9STRA</name>
<protein>
    <submittedName>
        <fullName evidence="2">Uncharacterized protein</fullName>
    </submittedName>
</protein>
<proteinExistence type="predicted"/>
<dbReference type="AlphaFoldDB" id="A0AAD9D490"/>
<dbReference type="Proteomes" id="UP001224775">
    <property type="component" value="Unassembled WGS sequence"/>
</dbReference>
<comment type="caution">
    <text evidence="2">The sequence shown here is derived from an EMBL/GenBank/DDBJ whole genome shotgun (WGS) entry which is preliminary data.</text>
</comment>
<evidence type="ECO:0000256" key="1">
    <source>
        <dbReference type="SAM" id="MobiDB-lite"/>
    </source>
</evidence>
<reference evidence="2" key="1">
    <citation type="submission" date="2023-06" db="EMBL/GenBank/DDBJ databases">
        <title>Survivors Of The Sea: Transcriptome response of Skeletonema marinoi to long-term dormancy.</title>
        <authorList>
            <person name="Pinder M.I.M."/>
            <person name="Kourtchenko O."/>
            <person name="Robertson E.K."/>
            <person name="Larsson T."/>
            <person name="Maumus F."/>
            <person name="Osuna-Cruz C.M."/>
            <person name="Vancaester E."/>
            <person name="Stenow R."/>
            <person name="Vandepoele K."/>
            <person name="Ploug H."/>
            <person name="Bruchert V."/>
            <person name="Godhe A."/>
            <person name="Topel M."/>
        </authorList>
    </citation>
    <scope>NUCLEOTIDE SEQUENCE</scope>
    <source>
        <strain evidence="2">R05AC</strain>
    </source>
</reference>
<feature type="compositionally biased region" description="Polar residues" evidence="1">
    <location>
        <begin position="63"/>
        <end position="85"/>
    </location>
</feature>